<evidence type="ECO:0000256" key="6">
    <source>
        <dbReference type="ARBA" id="ARBA00030285"/>
    </source>
</evidence>
<dbReference type="RefSeq" id="YP_009666929.1">
    <property type="nucleotide sequence ID" value="NC_043600.1"/>
</dbReference>
<evidence type="ECO:0000256" key="5">
    <source>
        <dbReference type="ARBA" id="ARBA00022842"/>
    </source>
</evidence>
<evidence type="ECO:0000256" key="1">
    <source>
        <dbReference type="ARBA" id="ARBA00012494"/>
    </source>
</evidence>
<evidence type="ECO:0000259" key="10">
    <source>
        <dbReference type="PROSITE" id="PS50525"/>
    </source>
</evidence>
<evidence type="ECO:0000313" key="12">
    <source>
        <dbReference type="Proteomes" id="UP000173515"/>
    </source>
</evidence>
<dbReference type="Pfam" id="PF21561">
    <property type="entry name" value="L_thumb_ring_vir"/>
    <property type="match status" value="1"/>
</dbReference>
<keyword evidence="4" id="KW-0378">Hydrolase</keyword>
<keyword evidence="3" id="KW-0808">Transferase</keyword>
<evidence type="ECO:0000256" key="9">
    <source>
        <dbReference type="ARBA" id="ARBA00034123"/>
    </source>
</evidence>
<sequence length="2253" mass="261207">MDQGQINQFTQRIDAANSAEVALFIDTDLYEARHNYFGRELCQSIGIPYRNDVPANTILEAAIPELVGTDFFVKCSPDNFAIRDGVTFIIDYKVTVTDETIQTAYNKYYEMFEPYFNEYGRQFEIVIVSCHPNSGVIKHTGVLFDNYFHIGDMDLDFTWFFNLKQALYDKFREDEVFLAHAGPGEFAMTTPWCMDGADLDIDEEFMRFMATLEKPEQILFKEAMAYDPFTADKWSDFLIQTKSKYKEDYYSYVTESARDIFSFGKKLEKPSHDEIELGWFEMYCRLQEERNMIRDPMKQKPSIHCIWSMPDSKKKNDQISKLTTFSRKMRKIKSTDQYAEIFRRIGENFDISTDPESYTQFCTRIKNESRLLEKERKSKKVEPIIVGTSQVLWEQQFKMDLNPITPLQQSSFKKNFLGIGKGKRFAIRTENDVDVEKPKILDFEDSVVIRAAQEMMCNTKGLLGRRTNLEKIGCFIDEYKSKISGASKETWETIERIASTNYWAMVNDYSILMRNILSSSQYNKHNTFRVCFCANNSMMAIVFPSSDIKTKQATTCFATIAIHKNRDDVLNPGCLYKTFETEEGFISISKPVRLDKERCQRVVTSPGLFLQSCILMYNNNPTIKLDDVMNFCLYTSLSITKPLLTLTEPSRYMIMDSLAITSSVKGYIGEKFNPMTKTLFSVYMARLIKDACSDAFSQKHLIQPRRVALDDYDITQKGVEETRLLKSIWFRGFVSLKEYINQIYLPFYFNAKGLHEKHHVMIDLAKTVLEIESEQRRENYFPWSDTPKPQSVNLKVLIYGLARQLHTDTQRKSYLRMKIENRNNFRRKMYTISTLTSSKSCIEAGDFTDQKSQNLKKSHNIANPAFSEEFEANVKVEKSNYIDLKSKIPDYIDIQSTKVLICYTKRQEMKRLGDGGAIKYMLQSMQRKEEYVFSFFNKGQKTAKDREIFVGEYEAKMSLYVIERIMKELCKSNPEEMISEPGDSKLRILENTANSEIRELISLSKQNRQEVENDPNVVKKKPLKIDINADMSKWSAQDVTYKYFWLIALNPILYPEEKSSIIKFLCRYMNKKLILPDAMVNSIFDQFKLYEHDIIKDMTNDFKQNWVSIRNNWFQGNLNYTSSYIHTVSMATYKDILKKAMEWLEGTAHVSSLVHSDDNHTSIILNQGRIGDDDLIRFCYDAFVLVCLTHGNQVNKKKTYVTNGLKEFVSLFNIFGEPFSVYGRFLLTSVGDCAYLGPYEDLSSRLSSVQTAIKHGCPPSFAWVSIAMAQWLSYSTYNMLQGQYNDPCDALLIQDRFKIPIELGGLIDCPLHVLVLLGLDAVNVFNLYKIIKKLSPIILRGNRIEDIIQTSPKWRVGDLSDEDVFQLKIMRYVTLGVEIDSASKMGETSDMRNRSILTPRKFTTQRALSRLESYKDYKAMVASDIEYNNNLQYMLEHPELLVTKGECSEDYTNTILFRYNSKRFKESLSIQNPAQLFIEQVLFSKKPTIDYTRIHDKFTRTQERDDSQIIGKKTIREALESIRRDLKFYTVEIEDIMTIMNCIVVNDPLAVTSINAEILHVLTDSKKRTGLTCSTMPEFRNIKIINHSPAVVIRAYVNPGFCPAGADYRILERDVWFLQEFINETKIRDRALQNIQINELSKGEKDLAFEIQEWTRFYQSCYSYIKATEHKVKMFIIPTKVSTATQFCQAVIGNLKHDSVYYGCYFQKNAIGYNQKGMVSQIHDMAILTADECFRLICHFSDQIISKQHRVYFLKKLIESYKFRGHSVVELLNRLLESNKRTSFIPLLFHLGELTEEDLDRFQNELGQKNVTWNKWQTNRNLNTGPIDLMITTDTASLILKGFDNTLEYSRMCISNPTYANIRSAGRMLLNSRHGLNLETLDSCEVSPKLWYICSQRRNAKRIFYDVKKGSDVLGENAANAAEGRRSYQVIAHCEMEVVYSQKEPRLDYQSIEILNSEDVYLSKLIISESMYATVRKIDLSKMQDFVGPDLVSSKLNITKLMKSRTLMSCNYDNVISASLMELAGVMDCKGTNEDFSFDFLSDEVMDADEFDVIEATPNLKIQYGKKGQSYMTLQSAFHEIINLKSELFKKTLTFAGPEFYSPENIVVLTNFIAMTRMLELEGEALEISNVLHLIFASNDKDPMYHMAEISQEFMSGDQPNYRHLNMLIDSMKCKHENIWSFLFTKASIQIVQALRRRESESQIDIVSLIRQISRRVPNQSDFNFSRIRVLRLCVIYNKNVCTLCKQTKQFNI</sequence>
<evidence type="ECO:0000256" key="7">
    <source>
        <dbReference type="ARBA" id="ARBA00030436"/>
    </source>
</evidence>
<name>A0A088NCM7_9VIRU</name>
<dbReference type="GO" id="GO:0006351">
    <property type="term" value="P:DNA-templated transcription"/>
    <property type="evidence" value="ECO:0007669"/>
    <property type="project" value="InterPro"/>
</dbReference>
<evidence type="ECO:0000256" key="3">
    <source>
        <dbReference type="ARBA" id="ARBA00022679"/>
    </source>
</evidence>
<keyword evidence="11" id="KW-0548">Nucleotidyltransferase</keyword>
<dbReference type="EC" id="2.7.7.48" evidence="1"/>
<proteinExistence type="inferred from homology"/>
<dbReference type="InterPro" id="IPR007099">
    <property type="entry name" value="RNA-dir_pol_NSvirus"/>
</dbReference>
<keyword evidence="5" id="KW-0460">Magnesium</keyword>
<evidence type="ECO:0000256" key="4">
    <source>
        <dbReference type="ARBA" id="ARBA00022801"/>
    </source>
</evidence>
<evidence type="ECO:0000256" key="8">
    <source>
        <dbReference type="ARBA" id="ARBA00031012"/>
    </source>
</evidence>
<organism evidence="11 12">
    <name type="scientific">Pacui virus</name>
    <dbReference type="NCBI Taxonomy" id="1538454"/>
    <lineage>
        <taxon>Viruses</taxon>
        <taxon>Riboviria</taxon>
        <taxon>Orthornavirae</taxon>
        <taxon>Negarnaviricota</taxon>
        <taxon>Polyploviricotina</taxon>
        <taxon>Bunyaviricetes</taxon>
        <taxon>Elliovirales</taxon>
        <taxon>Peribunyaviridae</taxon>
        <taxon>Pacuvirus</taxon>
        <taxon>Pacuvirus pacuiense</taxon>
    </lineage>
</organism>
<evidence type="ECO:0000256" key="2">
    <source>
        <dbReference type="ARBA" id="ARBA00018602"/>
    </source>
</evidence>
<accession>A0A088NCM7</accession>
<dbReference type="GO" id="GO:0016787">
    <property type="term" value="F:hydrolase activity"/>
    <property type="evidence" value="ECO:0007669"/>
    <property type="project" value="UniProtKB-KW"/>
</dbReference>
<comment type="similarity">
    <text evidence="9">Belongs to the Bunyavirales RNA polymerase family.</text>
</comment>
<dbReference type="PROSITE" id="PS50525">
    <property type="entry name" value="RDRP_SSRNA_NEG_SEG"/>
    <property type="match status" value="1"/>
</dbReference>
<dbReference type="EMBL" id="KM225254">
    <property type="protein sequence ID" value="AIN55741.1"/>
    <property type="molecule type" value="Viral_cRNA"/>
</dbReference>
<evidence type="ECO:0000313" key="11">
    <source>
        <dbReference type="EMBL" id="AIN55741.1"/>
    </source>
</evidence>
<dbReference type="Proteomes" id="UP000173515">
    <property type="component" value="Genome"/>
</dbReference>
<dbReference type="Pfam" id="PF04196">
    <property type="entry name" value="Bunya_RdRp"/>
    <property type="match status" value="1"/>
</dbReference>
<dbReference type="KEGG" id="vg:41324481"/>
<feature type="domain" description="RdRp catalytic" evidence="10">
    <location>
        <begin position="1007"/>
        <end position="1200"/>
    </location>
</feature>
<dbReference type="GeneID" id="41324481"/>
<reference evidence="11 12" key="1">
    <citation type="submission" date="2014-07" db="EMBL/GenBank/DDBJ databases">
        <title>Pacui virus, Rio Preto da Eva virus and Tapirape virus, three distinct viruses belonging to the family Bunyaviridae.</title>
        <authorList>
            <person name="Rodrigues D.S.G."/>
            <person name="Medeiros D.B.A."/>
            <person name="Nunes M.R.T."/>
            <person name="Vasconcelos P.F.C."/>
        </authorList>
    </citation>
    <scope>NUCLEOTIDE SEQUENCE [LARGE SCALE GENOMIC DNA]</scope>
    <source>
        <strain evidence="11">BEAN27326</strain>
    </source>
</reference>
<keyword evidence="11" id="KW-0696">RNA-directed RNA polymerase</keyword>
<dbReference type="Gene3D" id="3.40.91.60">
    <property type="match status" value="1"/>
</dbReference>
<dbReference type="Pfam" id="PF15518">
    <property type="entry name" value="L_protein_N"/>
    <property type="match status" value="1"/>
</dbReference>
<dbReference type="GO" id="GO:0039694">
    <property type="term" value="P:viral RNA genome replication"/>
    <property type="evidence" value="ECO:0007669"/>
    <property type="project" value="InterPro"/>
</dbReference>
<dbReference type="GO" id="GO:0003968">
    <property type="term" value="F:RNA-directed RNA polymerase activity"/>
    <property type="evidence" value="ECO:0007669"/>
    <property type="project" value="UniProtKB-KW"/>
</dbReference>
<dbReference type="InterPro" id="IPR007322">
    <property type="entry name" value="RNA_pol_bunyavir"/>
</dbReference>
<dbReference type="InterPro" id="IPR048547">
    <property type="entry name" value="L_thumb_ring_bunyavir"/>
</dbReference>
<keyword evidence="12" id="KW-1185">Reference proteome</keyword>
<dbReference type="InterPro" id="IPR029124">
    <property type="entry name" value="L_protein_N"/>
</dbReference>
<protein>
    <recommendedName>
        <fullName evidence="2">RNA-directed RNA polymerase L</fullName>
        <ecNumber evidence="1">2.7.7.48</ecNumber>
    </recommendedName>
    <alternativeName>
        <fullName evidence="6">Large structural protein</fullName>
    </alternativeName>
    <alternativeName>
        <fullName evidence="8">Replicase</fullName>
    </alternativeName>
    <alternativeName>
        <fullName evidence="7">Transcriptase</fullName>
    </alternativeName>
</protein>
<dbReference type="CDD" id="cd22349">
    <property type="entry name" value="PDDEXK_RNA_polymerase-like"/>
    <property type="match status" value="1"/>
</dbReference>